<feature type="region of interest" description="Disordered" evidence="1">
    <location>
        <begin position="77"/>
        <end position="115"/>
    </location>
</feature>
<proteinExistence type="predicted"/>
<evidence type="ECO:0000313" key="2">
    <source>
        <dbReference type="EMBL" id="ORD96969.1"/>
    </source>
</evidence>
<name>A0A1X0QAZ9_9MICR</name>
<dbReference type="Proteomes" id="UP000192356">
    <property type="component" value="Unassembled WGS sequence"/>
</dbReference>
<dbReference type="AlphaFoldDB" id="A0A1X0QAZ9"/>
<reference evidence="2 3" key="1">
    <citation type="journal article" date="2017" name="Environ. Microbiol.">
        <title>Decay of the glycolytic pathway and adaptation to intranuclear parasitism within Enterocytozoonidae microsporidia.</title>
        <authorList>
            <person name="Wiredu Boakye D."/>
            <person name="Jaroenlak P."/>
            <person name="Prachumwat A."/>
            <person name="Williams T.A."/>
            <person name="Bateman K.S."/>
            <person name="Itsathitphaisarn O."/>
            <person name="Sritunyalucksana K."/>
            <person name="Paszkiewicz K.H."/>
            <person name="Moore K.A."/>
            <person name="Stentiford G.D."/>
            <person name="Williams B.A."/>
        </authorList>
    </citation>
    <scope>NUCLEOTIDE SEQUENCE [LARGE SCALE GENOMIC DNA]</scope>
    <source>
        <strain evidence="2 3">GB1</strain>
    </source>
</reference>
<gene>
    <name evidence="2" type="ORF">HERIO_1123</name>
</gene>
<feature type="compositionally biased region" description="Basic and acidic residues" evidence="1">
    <location>
        <begin position="95"/>
        <end position="115"/>
    </location>
</feature>
<sequence>MLNIGYLLLNLLDAKDAKLDKSKERKKGGGELEKKSDLAGEDNVDNFIRKSLVNNLKNNFVHKSFYRPNDIFNKMSAFKSSKKTKKNKHKKKKSNLKEESSEYSDYSRDSITEDN</sequence>
<evidence type="ECO:0000256" key="1">
    <source>
        <dbReference type="SAM" id="MobiDB-lite"/>
    </source>
</evidence>
<keyword evidence="3" id="KW-1185">Reference proteome</keyword>
<dbReference type="VEuPathDB" id="MicrosporidiaDB:HERIO_1123"/>
<dbReference type="EMBL" id="LVKB01000049">
    <property type="protein sequence ID" value="ORD96969.1"/>
    <property type="molecule type" value="Genomic_DNA"/>
</dbReference>
<feature type="compositionally biased region" description="Basic residues" evidence="1">
    <location>
        <begin position="80"/>
        <end position="94"/>
    </location>
</feature>
<protein>
    <submittedName>
        <fullName evidence="2">Uncharacterized protein</fullName>
    </submittedName>
</protein>
<comment type="caution">
    <text evidence="2">The sequence shown here is derived from an EMBL/GenBank/DDBJ whole genome shotgun (WGS) entry which is preliminary data.</text>
</comment>
<evidence type="ECO:0000313" key="3">
    <source>
        <dbReference type="Proteomes" id="UP000192356"/>
    </source>
</evidence>
<accession>A0A1X0QAZ9</accession>
<organism evidence="2 3">
    <name type="scientific">Hepatospora eriocheir</name>
    <dbReference type="NCBI Taxonomy" id="1081669"/>
    <lineage>
        <taxon>Eukaryota</taxon>
        <taxon>Fungi</taxon>
        <taxon>Fungi incertae sedis</taxon>
        <taxon>Microsporidia</taxon>
        <taxon>Hepatosporidae</taxon>
        <taxon>Hepatospora</taxon>
    </lineage>
</organism>